<dbReference type="PANTHER" id="PTHR33505:SF4">
    <property type="entry name" value="PROTEIN PREY, MITOCHONDRIAL"/>
    <property type="match status" value="1"/>
</dbReference>
<accession>A0A133UPZ8</accession>
<dbReference type="EMBL" id="LHXS01000082">
    <property type="protein sequence ID" value="KXA96196.1"/>
    <property type="molecule type" value="Genomic_DNA"/>
</dbReference>
<evidence type="ECO:0000313" key="1">
    <source>
        <dbReference type="EMBL" id="KXA96196.1"/>
    </source>
</evidence>
<protein>
    <submittedName>
        <fullName evidence="1">Uncharacterized protein</fullName>
    </submittedName>
</protein>
<keyword evidence="2" id="KW-1185">Reference proteome</keyword>
<dbReference type="SUPFAM" id="SSF158997">
    <property type="entry name" value="Trm112p-like"/>
    <property type="match status" value="1"/>
</dbReference>
<organism evidence="1 2">
    <name type="scientific">candidate division MSBL1 archaeon SCGC-AAA259I14</name>
    <dbReference type="NCBI Taxonomy" id="1698268"/>
    <lineage>
        <taxon>Archaea</taxon>
        <taxon>Methanobacteriati</taxon>
        <taxon>Methanobacteriota</taxon>
        <taxon>candidate division MSBL1</taxon>
    </lineage>
</organism>
<dbReference type="Gene3D" id="2.20.25.10">
    <property type="match status" value="1"/>
</dbReference>
<dbReference type="Pfam" id="PF03966">
    <property type="entry name" value="Trm112p"/>
    <property type="match status" value="1"/>
</dbReference>
<proteinExistence type="predicted"/>
<evidence type="ECO:0000313" key="2">
    <source>
        <dbReference type="Proteomes" id="UP000070414"/>
    </source>
</evidence>
<name>A0A133UPZ8_9EURY</name>
<reference evidence="1 2" key="1">
    <citation type="journal article" date="2016" name="Sci. Rep.">
        <title>Metabolic traits of an uncultured archaeal lineage -MSBL1- from brine pools of the Red Sea.</title>
        <authorList>
            <person name="Mwirichia R."/>
            <person name="Alam I."/>
            <person name="Rashid M."/>
            <person name="Vinu M."/>
            <person name="Ba-Alawi W."/>
            <person name="Anthony Kamau A."/>
            <person name="Kamanda Ngugi D."/>
            <person name="Goker M."/>
            <person name="Klenk H.P."/>
            <person name="Bajic V."/>
            <person name="Stingl U."/>
        </authorList>
    </citation>
    <scope>NUCLEOTIDE SEQUENCE [LARGE SCALE GENOMIC DNA]</scope>
    <source>
        <strain evidence="1">SCGC-AAA259I14</strain>
    </source>
</reference>
<dbReference type="Proteomes" id="UP000070414">
    <property type="component" value="Unassembled WGS sequence"/>
</dbReference>
<dbReference type="PATRIC" id="fig|1698268.3.peg.968"/>
<dbReference type="AlphaFoldDB" id="A0A133UPZ8"/>
<sequence length="84" mass="9826">MLYGFSLKSKFQLHIISMEIFLRVKKKGYRMSDEAISEELLEILACPYCKKRVKLEGEKLICPECGREYPIEDGIPNMLPDELR</sequence>
<dbReference type="InterPro" id="IPR005651">
    <property type="entry name" value="Trm112-like"/>
</dbReference>
<gene>
    <name evidence="1" type="ORF">AKJ38_03715</name>
</gene>
<comment type="caution">
    <text evidence="1">The sequence shown here is derived from an EMBL/GenBank/DDBJ whole genome shotgun (WGS) entry which is preliminary data.</text>
</comment>
<dbReference type="PANTHER" id="PTHR33505">
    <property type="entry name" value="ZGC:162634"/>
    <property type="match status" value="1"/>
</dbReference>